<name>A0A3N4K626_9PEZI</name>
<evidence type="ECO:0000313" key="2">
    <source>
        <dbReference type="Proteomes" id="UP000276215"/>
    </source>
</evidence>
<accession>A0A3N4K626</accession>
<proteinExistence type="predicted"/>
<evidence type="ECO:0000313" key="1">
    <source>
        <dbReference type="EMBL" id="RPB05984.1"/>
    </source>
</evidence>
<dbReference type="AlphaFoldDB" id="A0A3N4K626"/>
<keyword evidence="2" id="KW-1185">Reference proteome</keyword>
<sequence>MGRSLKILVVCNSSCVHKRQRITSSNISFSSALPQCELGAKVIVPDLDPVDHGTELLLSQITHISSISEQETSPRLRTCTIPVTTHRHTLRYWHCSEWAELRRLIAIFWRAMNY</sequence>
<organism evidence="1 2">
    <name type="scientific">Choiromyces venosus 120613-1</name>
    <dbReference type="NCBI Taxonomy" id="1336337"/>
    <lineage>
        <taxon>Eukaryota</taxon>
        <taxon>Fungi</taxon>
        <taxon>Dikarya</taxon>
        <taxon>Ascomycota</taxon>
        <taxon>Pezizomycotina</taxon>
        <taxon>Pezizomycetes</taxon>
        <taxon>Pezizales</taxon>
        <taxon>Tuberaceae</taxon>
        <taxon>Choiromyces</taxon>
    </lineage>
</organism>
<reference evidence="1 2" key="1">
    <citation type="journal article" date="2018" name="Nat. Ecol. Evol.">
        <title>Pezizomycetes genomes reveal the molecular basis of ectomycorrhizal truffle lifestyle.</title>
        <authorList>
            <person name="Murat C."/>
            <person name="Payen T."/>
            <person name="Noel B."/>
            <person name="Kuo A."/>
            <person name="Morin E."/>
            <person name="Chen J."/>
            <person name="Kohler A."/>
            <person name="Krizsan K."/>
            <person name="Balestrini R."/>
            <person name="Da Silva C."/>
            <person name="Montanini B."/>
            <person name="Hainaut M."/>
            <person name="Levati E."/>
            <person name="Barry K.W."/>
            <person name="Belfiori B."/>
            <person name="Cichocki N."/>
            <person name="Clum A."/>
            <person name="Dockter R.B."/>
            <person name="Fauchery L."/>
            <person name="Guy J."/>
            <person name="Iotti M."/>
            <person name="Le Tacon F."/>
            <person name="Lindquist E.A."/>
            <person name="Lipzen A."/>
            <person name="Malagnac F."/>
            <person name="Mello A."/>
            <person name="Molinier V."/>
            <person name="Miyauchi S."/>
            <person name="Poulain J."/>
            <person name="Riccioni C."/>
            <person name="Rubini A."/>
            <person name="Sitrit Y."/>
            <person name="Splivallo R."/>
            <person name="Traeger S."/>
            <person name="Wang M."/>
            <person name="Zifcakova L."/>
            <person name="Wipf D."/>
            <person name="Zambonelli A."/>
            <person name="Paolocci F."/>
            <person name="Nowrousian M."/>
            <person name="Ottonello S."/>
            <person name="Baldrian P."/>
            <person name="Spatafora J.W."/>
            <person name="Henrissat B."/>
            <person name="Nagy L.G."/>
            <person name="Aury J.M."/>
            <person name="Wincker P."/>
            <person name="Grigoriev I.V."/>
            <person name="Bonfante P."/>
            <person name="Martin F.M."/>
        </authorList>
    </citation>
    <scope>NUCLEOTIDE SEQUENCE [LARGE SCALE GENOMIC DNA]</scope>
    <source>
        <strain evidence="1 2">120613-1</strain>
    </source>
</reference>
<protein>
    <submittedName>
        <fullName evidence="1">Uncharacterized protein</fullName>
    </submittedName>
</protein>
<gene>
    <name evidence="1" type="ORF">L873DRAFT_1796870</name>
</gene>
<dbReference type="EMBL" id="ML120351">
    <property type="protein sequence ID" value="RPB05984.1"/>
    <property type="molecule type" value="Genomic_DNA"/>
</dbReference>
<dbReference type="Proteomes" id="UP000276215">
    <property type="component" value="Unassembled WGS sequence"/>
</dbReference>